<name>A0ABR4KT61_9EURO</name>
<organism evidence="2 3">
    <name type="scientific">Aspergillus pseudodeflectus</name>
    <dbReference type="NCBI Taxonomy" id="176178"/>
    <lineage>
        <taxon>Eukaryota</taxon>
        <taxon>Fungi</taxon>
        <taxon>Dikarya</taxon>
        <taxon>Ascomycota</taxon>
        <taxon>Pezizomycotina</taxon>
        <taxon>Eurotiomycetes</taxon>
        <taxon>Eurotiomycetidae</taxon>
        <taxon>Eurotiales</taxon>
        <taxon>Aspergillaceae</taxon>
        <taxon>Aspergillus</taxon>
        <taxon>Aspergillus subgen. Nidulantes</taxon>
    </lineage>
</organism>
<feature type="region of interest" description="Disordered" evidence="1">
    <location>
        <begin position="192"/>
        <end position="228"/>
    </location>
</feature>
<dbReference type="Gene3D" id="3.80.10.10">
    <property type="entry name" value="Ribonuclease Inhibitor"/>
    <property type="match status" value="1"/>
</dbReference>
<accession>A0ABR4KT61</accession>
<dbReference type="EMBL" id="JBFXLR010000010">
    <property type="protein sequence ID" value="KAL2855182.1"/>
    <property type="molecule type" value="Genomic_DNA"/>
</dbReference>
<dbReference type="RefSeq" id="XP_070901838.1">
    <property type="nucleotide sequence ID" value="XM_071039379.1"/>
</dbReference>
<dbReference type="GeneID" id="98154543"/>
<gene>
    <name evidence="2" type="ORF">BJX68DRAFT_231687</name>
</gene>
<feature type="compositionally biased region" description="Acidic residues" evidence="1">
    <location>
        <begin position="202"/>
        <end position="217"/>
    </location>
</feature>
<dbReference type="SUPFAM" id="SSF52047">
    <property type="entry name" value="RNI-like"/>
    <property type="match status" value="1"/>
</dbReference>
<evidence type="ECO:0008006" key="4">
    <source>
        <dbReference type="Google" id="ProtNLM"/>
    </source>
</evidence>
<reference evidence="2 3" key="1">
    <citation type="submission" date="2024-07" db="EMBL/GenBank/DDBJ databases">
        <title>Section-level genome sequencing and comparative genomics of Aspergillus sections Usti and Cavernicolus.</title>
        <authorList>
            <consortium name="Lawrence Berkeley National Laboratory"/>
            <person name="Nybo J.L."/>
            <person name="Vesth T.C."/>
            <person name="Theobald S."/>
            <person name="Frisvad J.C."/>
            <person name="Larsen T.O."/>
            <person name="Kjaerboelling I."/>
            <person name="Rothschild-Mancinelli K."/>
            <person name="Lyhne E.K."/>
            <person name="Kogle M.E."/>
            <person name="Barry K."/>
            <person name="Clum A."/>
            <person name="Na H."/>
            <person name="Ledsgaard L."/>
            <person name="Lin J."/>
            <person name="Lipzen A."/>
            <person name="Kuo A."/>
            <person name="Riley R."/>
            <person name="Mondo S."/>
            <person name="LaButti K."/>
            <person name="Haridas S."/>
            <person name="Pangalinan J."/>
            <person name="Salamov A.A."/>
            <person name="Simmons B.A."/>
            <person name="Magnuson J.K."/>
            <person name="Chen J."/>
            <person name="Drula E."/>
            <person name="Henrissat B."/>
            <person name="Wiebenga A."/>
            <person name="Lubbers R.J."/>
            <person name="Gomes A.C."/>
            <person name="Macurrencykelacurrency M.R."/>
            <person name="Stajich J."/>
            <person name="Grigoriev I.V."/>
            <person name="Mortensen U.H."/>
            <person name="De vries R.P."/>
            <person name="Baker S.E."/>
            <person name="Andersen M.R."/>
        </authorList>
    </citation>
    <scope>NUCLEOTIDE SEQUENCE [LARGE SCALE GENOMIC DNA]</scope>
    <source>
        <strain evidence="2 3">CBS 756.74</strain>
    </source>
</reference>
<comment type="caution">
    <text evidence="2">The sequence shown here is derived from an EMBL/GenBank/DDBJ whole genome shotgun (WGS) entry which is preliminary data.</text>
</comment>
<sequence>MVTLTSLPLETLEIIASDLADFKQSLYAFSQTSKRCNAASKNRFRAITVRVSSLKNLEAEIESWNAILERNSAFGFVRELTIAGRLATPADEAEEQGDGGNPLPKVIVEHDQGEDELTRRGEVYDDILRGRFYHLGVEEELSDDPWKEVAALLRKLTGLKEVVWACERWFPQPLLDVLHGNPGCQLHIKAFDPPRLSSAESDHDEDEGEDEDEDDEPGHDSEGDTGLQSCDALKEGCVDENEYRLATSPCLTSVVVPVAYDDPHRESNEDAVQWMVRALTPSLKHVHIIDSGPGFAYRTMTRVSSRQHILGDELNDEIGPGELESLSLDPVNEERLESWEKAIDFSRLRNLQLWRARRGTLARARLCDLSSLKVLALDVFNDRHSIDASPVDRAVATFLKSLPRLESLHLTGPWSAETFAAVLKHYGRSLRTLSLYPSENRRLHQFLITPNNIQAIGKYCPNLRDVRLQVKRSSGDKEEQEIYRAIGALPKVRHVSLQLDIYNPVKVGLPERSLERDSEHVRQIFINMAIDEKLAEEIARLIASEGRIETVSLDIGINVTGILGDVARYMKRQWKCLIVPRNADELGVVVKELNVERRKRREEGESSTELFDFAKAFASLWPLNEHLSGWRHAWHSFPLQKVEE</sequence>
<dbReference type="InterPro" id="IPR032675">
    <property type="entry name" value="LRR_dom_sf"/>
</dbReference>
<proteinExistence type="predicted"/>
<evidence type="ECO:0000313" key="3">
    <source>
        <dbReference type="Proteomes" id="UP001610444"/>
    </source>
</evidence>
<dbReference type="Proteomes" id="UP001610444">
    <property type="component" value="Unassembled WGS sequence"/>
</dbReference>
<keyword evidence="3" id="KW-1185">Reference proteome</keyword>
<evidence type="ECO:0000256" key="1">
    <source>
        <dbReference type="SAM" id="MobiDB-lite"/>
    </source>
</evidence>
<evidence type="ECO:0000313" key="2">
    <source>
        <dbReference type="EMBL" id="KAL2855182.1"/>
    </source>
</evidence>
<protein>
    <recommendedName>
        <fullName evidence="4">F-box domain-containing protein</fullName>
    </recommendedName>
</protein>